<comment type="caution">
    <text evidence="4">The sequence shown here is derived from an EMBL/GenBank/DDBJ whole genome shotgun (WGS) entry which is preliminary data.</text>
</comment>
<accession>I2GIH0</accession>
<keyword evidence="2" id="KW-0732">Signal</keyword>
<organism evidence="4 5">
    <name type="scientific">Fibrisoma limi BUZ 3</name>
    <dbReference type="NCBI Taxonomy" id="1185876"/>
    <lineage>
        <taxon>Bacteria</taxon>
        <taxon>Pseudomonadati</taxon>
        <taxon>Bacteroidota</taxon>
        <taxon>Cytophagia</taxon>
        <taxon>Cytophagales</taxon>
        <taxon>Spirosomataceae</taxon>
        <taxon>Fibrisoma</taxon>
    </lineage>
</organism>
<dbReference type="InterPro" id="IPR027843">
    <property type="entry name" value="DUF4440"/>
</dbReference>
<feature type="domain" description="DUF4440" evidence="3">
    <location>
        <begin position="33"/>
        <end position="139"/>
    </location>
</feature>
<dbReference type="OrthoDB" id="1442122at2"/>
<reference evidence="4 5" key="1">
    <citation type="journal article" date="2012" name="J. Bacteriol.">
        <title>Genome Sequence of the Filamentous Bacterium Fibrisoma limi BUZ 3T.</title>
        <authorList>
            <person name="Filippini M."/>
            <person name="Qi W."/>
            <person name="Jaenicke S."/>
            <person name="Goesmann A."/>
            <person name="Smits T.H."/>
            <person name="Bagheri H.C."/>
        </authorList>
    </citation>
    <scope>NUCLEOTIDE SEQUENCE [LARGE SCALE GENOMIC DNA]</scope>
    <source>
        <strain evidence="5">BUZ 3T</strain>
    </source>
</reference>
<dbReference type="SUPFAM" id="SSF54427">
    <property type="entry name" value="NTF2-like"/>
    <property type="match status" value="1"/>
</dbReference>
<dbReference type="eggNOG" id="ENOG50333T1">
    <property type="taxonomic scope" value="Bacteria"/>
</dbReference>
<evidence type="ECO:0000313" key="4">
    <source>
        <dbReference type="EMBL" id="CCH53695.1"/>
    </source>
</evidence>
<gene>
    <name evidence="4" type="ORF">BN8_02809</name>
</gene>
<evidence type="ECO:0000256" key="1">
    <source>
        <dbReference type="SAM" id="Coils"/>
    </source>
</evidence>
<proteinExistence type="predicted"/>
<dbReference type="Gene3D" id="3.10.450.50">
    <property type="match status" value="1"/>
</dbReference>
<sequence>MRISLLGIVIGLLLTNLCKAQQATTKEAIEKQIRQLEQAQVEYLLKGDTLAIAKRWAPDYVVNNPFNQAVNARQGPIRRGSLTYSSFTRDVERVLIHGQTVIVMGAETVVPSGQSADAGKTIKRRFTNVWMNTTGNWLLVARQASVLCED</sequence>
<dbReference type="EMBL" id="CAIT01000006">
    <property type="protein sequence ID" value="CCH53695.1"/>
    <property type="molecule type" value="Genomic_DNA"/>
</dbReference>
<dbReference type="AlphaFoldDB" id="I2GIH0"/>
<feature type="coiled-coil region" evidence="1">
    <location>
        <begin position="19"/>
        <end position="46"/>
    </location>
</feature>
<dbReference type="Proteomes" id="UP000009309">
    <property type="component" value="Unassembled WGS sequence"/>
</dbReference>
<feature type="signal peptide" evidence="2">
    <location>
        <begin position="1"/>
        <end position="20"/>
    </location>
</feature>
<evidence type="ECO:0000259" key="3">
    <source>
        <dbReference type="Pfam" id="PF14534"/>
    </source>
</evidence>
<keyword evidence="5" id="KW-1185">Reference proteome</keyword>
<evidence type="ECO:0000256" key="2">
    <source>
        <dbReference type="SAM" id="SignalP"/>
    </source>
</evidence>
<dbReference type="Pfam" id="PF14534">
    <property type="entry name" value="DUF4440"/>
    <property type="match status" value="1"/>
</dbReference>
<dbReference type="InterPro" id="IPR032710">
    <property type="entry name" value="NTF2-like_dom_sf"/>
</dbReference>
<protein>
    <recommendedName>
        <fullName evidence="3">DUF4440 domain-containing protein</fullName>
    </recommendedName>
</protein>
<feature type="chain" id="PRO_5003659891" description="DUF4440 domain-containing protein" evidence="2">
    <location>
        <begin position="21"/>
        <end position="150"/>
    </location>
</feature>
<keyword evidence="1" id="KW-0175">Coiled coil</keyword>
<evidence type="ECO:0000313" key="5">
    <source>
        <dbReference type="Proteomes" id="UP000009309"/>
    </source>
</evidence>
<name>I2GIH0_9BACT</name>
<dbReference type="RefSeq" id="WP_009282275.1">
    <property type="nucleotide sequence ID" value="NZ_CAIT01000006.1"/>
</dbReference>